<dbReference type="Pfam" id="PF08245">
    <property type="entry name" value="Mur_ligase_M"/>
    <property type="match status" value="1"/>
</dbReference>
<dbReference type="AlphaFoldDB" id="A0A126Q2Z6"/>
<feature type="binding site" evidence="7">
    <location>
        <begin position="131"/>
        <end position="137"/>
    </location>
    <ligand>
        <name>ATP</name>
        <dbReference type="ChEBI" id="CHEBI:30616"/>
    </ligand>
</feature>
<dbReference type="GO" id="GO:0008360">
    <property type="term" value="P:regulation of cell shape"/>
    <property type="evidence" value="ECO:0007669"/>
    <property type="project" value="UniProtKB-KW"/>
</dbReference>
<comment type="catalytic activity">
    <reaction evidence="7 8">
        <text>UDP-N-acetyl-alpha-D-muramoyl-L-alanine + D-glutamate + ATP = UDP-N-acetyl-alpha-D-muramoyl-L-alanyl-D-glutamate + ADP + phosphate + H(+)</text>
        <dbReference type="Rhea" id="RHEA:16429"/>
        <dbReference type="ChEBI" id="CHEBI:15378"/>
        <dbReference type="ChEBI" id="CHEBI:29986"/>
        <dbReference type="ChEBI" id="CHEBI:30616"/>
        <dbReference type="ChEBI" id="CHEBI:43474"/>
        <dbReference type="ChEBI" id="CHEBI:83898"/>
        <dbReference type="ChEBI" id="CHEBI:83900"/>
        <dbReference type="ChEBI" id="CHEBI:456216"/>
        <dbReference type="EC" id="6.3.2.9"/>
    </reaction>
</comment>
<dbReference type="PROSITE" id="PS51257">
    <property type="entry name" value="PROKAR_LIPOPROTEIN"/>
    <property type="match status" value="1"/>
</dbReference>
<accession>A0A126Q2Z6</accession>
<dbReference type="NCBIfam" id="TIGR01087">
    <property type="entry name" value="murD"/>
    <property type="match status" value="1"/>
</dbReference>
<dbReference type="InterPro" id="IPR036565">
    <property type="entry name" value="Mur-like_cat_sf"/>
</dbReference>
<evidence type="ECO:0000256" key="6">
    <source>
        <dbReference type="ARBA" id="ARBA00022840"/>
    </source>
</evidence>
<dbReference type="GO" id="GO:0005737">
    <property type="term" value="C:cytoplasm"/>
    <property type="evidence" value="ECO:0007669"/>
    <property type="project" value="UniProtKB-SubCell"/>
</dbReference>
<dbReference type="EMBL" id="CP014323">
    <property type="protein sequence ID" value="AMJ99390.1"/>
    <property type="molecule type" value="Genomic_DNA"/>
</dbReference>
<comment type="function">
    <text evidence="7 8">Cell wall formation. Catalyzes the addition of glutamate to the nucleotide precursor UDP-N-acetylmuramoyl-L-alanine (UMA).</text>
</comment>
<keyword evidence="3 7" id="KW-0963">Cytoplasm</keyword>
<evidence type="ECO:0000256" key="3">
    <source>
        <dbReference type="ARBA" id="ARBA00022490"/>
    </source>
</evidence>
<keyword evidence="4 7" id="KW-0436">Ligase</keyword>
<keyword evidence="6 7" id="KW-0067">ATP-binding</keyword>
<dbReference type="GO" id="GO:0005524">
    <property type="term" value="F:ATP binding"/>
    <property type="evidence" value="ECO:0007669"/>
    <property type="project" value="UniProtKB-UniRule"/>
</dbReference>
<dbReference type="GO" id="GO:0051301">
    <property type="term" value="P:cell division"/>
    <property type="evidence" value="ECO:0007669"/>
    <property type="project" value="UniProtKB-KW"/>
</dbReference>
<dbReference type="GO" id="GO:0071555">
    <property type="term" value="P:cell wall organization"/>
    <property type="evidence" value="ECO:0007669"/>
    <property type="project" value="UniProtKB-KW"/>
</dbReference>
<dbReference type="OrthoDB" id="9809796at2"/>
<comment type="pathway">
    <text evidence="2 7 8">Cell wall biogenesis; peptidoglycan biosynthesis.</text>
</comment>
<feature type="domain" description="Mur ligase central" evidence="10">
    <location>
        <begin position="129"/>
        <end position="336"/>
    </location>
</feature>
<dbReference type="SUPFAM" id="SSF53623">
    <property type="entry name" value="MurD-like peptide ligases, catalytic domain"/>
    <property type="match status" value="1"/>
</dbReference>
<keyword evidence="7 8" id="KW-0133">Cell shape</keyword>
<dbReference type="UniPathway" id="UPA00219"/>
<keyword evidence="7 8" id="KW-0131">Cell cycle</keyword>
<evidence type="ECO:0000313" key="11">
    <source>
        <dbReference type="EMBL" id="AMJ99390.1"/>
    </source>
</evidence>
<keyword evidence="7 8" id="KW-0132">Cell division</keyword>
<protein>
    <recommendedName>
        <fullName evidence="7 8">UDP-N-acetylmuramoylalanine--D-glutamate ligase</fullName>
        <ecNumber evidence="7 8">6.3.2.9</ecNumber>
    </recommendedName>
    <alternativeName>
        <fullName evidence="7">D-glutamic acid-adding enzyme</fullName>
    </alternativeName>
    <alternativeName>
        <fullName evidence="7">UDP-N-acetylmuramoyl-L-alanyl-D-glutamate synthetase</fullName>
    </alternativeName>
</protein>
<evidence type="ECO:0000259" key="9">
    <source>
        <dbReference type="Pfam" id="PF02875"/>
    </source>
</evidence>
<dbReference type="InterPro" id="IPR005762">
    <property type="entry name" value="MurD"/>
</dbReference>
<gene>
    <name evidence="7" type="primary">murD</name>
    <name evidence="11" type="ORF">AVL55_15245</name>
</gene>
<name>A0A126Q2Z6_ALTMA</name>
<keyword evidence="5 7" id="KW-0547">Nucleotide-binding</keyword>
<dbReference type="Gene3D" id="3.40.1190.10">
    <property type="entry name" value="Mur-like, catalytic domain"/>
    <property type="match status" value="1"/>
</dbReference>
<dbReference type="RefSeq" id="WP_061095710.1">
    <property type="nucleotide sequence ID" value="NZ_CP014323.1"/>
</dbReference>
<dbReference type="Gene3D" id="3.90.190.20">
    <property type="entry name" value="Mur ligase, C-terminal domain"/>
    <property type="match status" value="1"/>
</dbReference>
<dbReference type="InterPro" id="IPR013221">
    <property type="entry name" value="Mur_ligase_cen"/>
</dbReference>
<proteinExistence type="inferred from homology"/>
<comment type="similarity">
    <text evidence="7">Belongs to the MurCDEF family.</text>
</comment>
<dbReference type="PANTHER" id="PTHR43692:SF1">
    <property type="entry name" value="UDP-N-ACETYLMURAMOYLALANINE--D-GLUTAMATE LIGASE"/>
    <property type="match status" value="1"/>
</dbReference>
<evidence type="ECO:0000256" key="5">
    <source>
        <dbReference type="ARBA" id="ARBA00022741"/>
    </source>
</evidence>
<dbReference type="EC" id="6.3.2.9" evidence="7 8"/>
<dbReference type="PANTHER" id="PTHR43692">
    <property type="entry name" value="UDP-N-ACETYLMURAMOYLALANINE--D-GLUTAMATE LIGASE"/>
    <property type="match status" value="1"/>
</dbReference>
<evidence type="ECO:0000256" key="1">
    <source>
        <dbReference type="ARBA" id="ARBA00004496"/>
    </source>
</evidence>
<sequence>MSYNVREHSYVVGGLGVTGQACVRFLLQKQATVKAFDTRANFTLVTDPDSDLDTDMQAFMAEKVTCTALSEDYFDGVDTLVLSPGLALDIEQVALAQKCGVEVIGDVELFARLNASTSGATPAKRVVGITGSNGKTTVTLLVNHLLKSCGVKSIEAGNVGRPVLEALQSDADVVVMELSSFQLETTSSLVLEAATVLNISDDHLDRHGTLEAYIDAKHRIFDNAKSAVVWRDGEFVAPYEQLITDAKGIAASNAVSDGESNAASNEESLASKNIVEYGLGESTTGFAIASFDGDDSARDDEQSLYITFKGEKLIALNDIHLAGMHNVLNIMATLGICLQLGVSPALAVKHLHSFKAAPHRCVEIARVNDVRYIDDSKATNIGATVAALEGLAPTIQGKLILIAGGDAKGADIASLSPYLTKYVSHVFALGKDAHLFEKSFAHTTRVATMKDAVKAATRLAAPGDVVLLSPACASLDMFKNYMHRGDVFKQDVHDLLHLHSKNDDAVEATS</sequence>
<reference evidence="11 12" key="1">
    <citation type="submission" date="2015-12" db="EMBL/GenBank/DDBJ databases">
        <authorList>
            <person name="Shamseldin A."/>
            <person name="Moawad H."/>
            <person name="Abd El-Rahim W.M."/>
            <person name="Sadowsky M.J."/>
        </authorList>
    </citation>
    <scope>NUCLEOTIDE SEQUENCE [LARGE SCALE GENOMIC DNA]</scope>
    <source>
        <strain evidence="11 12">D7</strain>
    </source>
</reference>
<evidence type="ECO:0000313" key="12">
    <source>
        <dbReference type="Proteomes" id="UP000063991"/>
    </source>
</evidence>
<dbReference type="Gene3D" id="3.40.50.720">
    <property type="entry name" value="NAD(P)-binding Rossmann-like Domain"/>
    <property type="match status" value="1"/>
</dbReference>
<dbReference type="SUPFAM" id="SSF51984">
    <property type="entry name" value="MurCD N-terminal domain"/>
    <property type="match status" value="1"/>
</dbReference>
<dbReference type="Pfam" id="PF21799">
    <property type="entry name" value="MurD-like_N"/>
    <property type="match status" value="1"/>
</dbReference>
<evidence type="ECO:0000256" key="7">
    <source>
        <dbReference type="HAMAP-Rule" id="MF_00639"/>
    </source>
</evidence>
<evidence type="ECO:0000256" key="4">
    <source>
        <dbReference type="ARBA" id="ARBA00022598"/>
    </source>
</evidence>
<dbReference type="GO" id="GO:0008764">
    <property type="term" value="F:UDP-N-acetylmuramoylalanine-D-glutamate ligase activity"/>
    <property type="evidence" value="ECO:0007669"/>
    <property type="project" value="UniProtKB-UniRule"/>
</dbReference>
<dbReference type="HAMAP" id="MF_00639">
    <property type="entry name" value="MurD"/>
    <property type="match status" value="1"/>
</dbReference>
<keyword evidence="7 8" id="KW-0961">Cell wall biogenesis/degradation</keyword>
<keyword evidence="7 8" id="KW-0573">Peptidoglycan synthesis</keyword>
<dbReference type="Pfam" id="PF02875">
    <property type="entry name" value="Mur_ligase_C"/>
    <property type="match status" value="1"/>
</dbReference>
<evidence type="ECO:0000259" key="10">
    <source>
        <dbReference type="Pfam" id="PF08245"/>
    </source>
</evidence>
<comment type="subcellular location">
    <subcellularLocation>
        <location evidence="1 7 8">Cytoplasm</location>
    </subcellularLocation>
</comment>
<dbReference type="InterPro" id="IPR036615">
    <property type="entry name" value="Mur_ligase_C_dom_sf"/>
</dbReference>
<evidence type="ECO:0000256" key="2">
    <source>
        <dbReference type="ARBA" id="ARBA00004752"/>
    </source>
</evidence>
<evidence type="ECO:0000256" key="8">
    <source>
        <dbReference type="RuleBase" id="RU003664"/>
    </source>
</evidence>
<dbReference type="GO" id="GO:0009252">
    <property type="term" value="P:peptidoglycan biosynthetic process"/>
    <property type="evidence" value="ECO:0007669"/>
    <property type="project" value="UniProtKB-UniRule"/>
</dbReference>
<dbReference type="SUPFAM" id="SSF53244">
    <property type="entry name" value="MurD-like peptide ligases, peptide-binding domain"/>
    <property type="match status" value="1"/>
</dbReference>
<feature type="domain" description="Mur ligase C-terminal" evidence="9">
    <location>
        <begin position="360"/>
        <end position="472"/>
    </location>
</feature>
<organism evidence="11 12">
    <name type="scientific">Alteromonas macleodii</name>
    <name type="common">Pseudoalteromonas macleodii</name>
    <dbReference type="NCBI Taxonomy" id="28108"/>
    <lineage>
        <taxon>Bacteria</taxon>
        <taxon>Pseudomonadati</taxon>
        <taxon>Pseudomonadota</taxon>
        <taxon>Gammaproteobacteria</taxon>
        <taxon>Alteromonadales</taxon>
        <taxon>Alteromonadaceae</taxon>
        <taxon>Alteromonas/Salinimonas group</taxon>
        <taxon>Alteromonas</taxon>
    </lineage>
</organism>
<dbReference type="InterPro" id="IPR004101">
    <property type="entry name" value="Mur_ligase_C"/>
</dbReference>
<dbReference type="Proteomes" id="UP000063991">
    <property type="component" value="Chromosome"/>
</dbReference>